<keyword evidence="11" id="KW-1133">Transmembrane helix</keyword>
<dbReference type="EMBL" id="LT629736">
    <property type="protein sequence ID" value="SDR91386.1"/>
    <property type="molecule type" value="Genomic_DNA"/>
</dbReference>
<dbReference type="PANTHER" id="PTHR30469:SF33">
    <property type="entry name" value="SLR1207 PROTEIN"/>
    <property type="match status" value="1"/>
</dbReference>
<name>A0A1H1MXB1_9GAMM</name>
<evidence type="ECO:0000259" key="14">
    <source>
        <dbReference type="Pfam" id="PF25944"/>
    </source>
</evidence>
<dbReference type="InterPro" id="IPR006143">
    <property type="entry name" value="RND_pump_MFP"/>
</dbReference>
<organism evidence="16 17">
    <name type="scientific">Halopseudomonas xinjiangensis</name>
    <dbReference type="NCBI Taxonomy" id="487184"/>
    <lineage>
        <taxon>Bacteria</taxon>
        <taxon>Pseudomonadati</taxon>
        <taxon>Pseudomonadota</taxon>
        <taxon>Gammaproteobacteria</taxon>
        <taxon>Pseudomonadales</taxon>
        <taxon>Pseudomonadaceae</taxon>
        <taxon>Halopseudomonas</taxon>
    </lineage>
</organism>
<dbReference type="Pfam" id="PF25876">
    <property type="entry name" value="HH_MFP_RND"/>
    <property type="match status" value="1"/>
</dbReference>
<keyword evidence="6" id="KW-0997">Cell inner membrane</keyword>
<dbReference type="AlphaFoldDB" id="A0A1H1MXB1"/>
<evidence type="ECO:0000256" key="10">
    <source>
        <dbReference type="SAM" id="MobiDB-lite"/>
    </source>
</evidence>
<evidence type="ECO:0000256" key="5">
    <source>
        <dbReference type="ARBA" id="ARBA00022475"/>
    </source>
</evidence>
<dbReference type="Pfam" id="PF25917">
    <property type="entry name" value="BSH_RND"/>
    <property type="match status" value="1"/>
</dbReference>
<proteinExistence type="inferred from homology"/>
<keyword evidence="8 11" id="KW-0472">Membrane</keyword>
<comment type="similarity">
    <text evidence="3">Belongs to the membrane fusion protein (MFP) (TC 8.A.1) family.</text>
</comment>
<feature type="transmembrane region" description="Helical" evidence="11">
    <location>
        <begin position="12"/>
        <end position="31"/>
    </location>
</feature>
<dbReference type="GO" id="GO:1990195">
    <property type="term" value="C:macrolide transmembrane transporter complex"/>
    <property type="evidence" value="ECO:0007669"/>
    <property type="project" value="InterPro"/>
</dbReference>
<evidence type="ECO:0000259" key="13">
    <source>
        <dbReference type="Pfam" id="PF25917"/>
    </source>
</evidence>
<sequence>MNPASSGKRRRHAWLATIVVLIIALAAWYAWSRSANRQPAFATATVERGDVEDSITALGTLEPLNYVDVGTQVSGQLSALHVQLGDEVEEGQLLAEIDPTIYLARVEATRAQLANLRAQLADREAQQTLARLQAERQQNLIKLDATSQEQVESADATLRSATAQIQAIKAQIRQTESALKGEEADLNYTRVYAPMGGTVVQQLANQGQTLNANQTAPIIVQIADLSTMTVRTQVSEADIAQLEVGMPAYFSTLGQPRRRWEGTLRQILPTPEVLNNVVLFNALFDVPNPDGDLLPQMSAQVFFVRAAAQDVLTIPVTALQPSTAGRAPGEAVKRQPSGDGRQAQVQVLGADGEPGPRDIRVGTRNRVSVEVIEGLEEGDQVVTGRISASAADTRSGPPRRFM</sequence>
<evidence type="ECO:0000259" key="15">
    <source>
        <dbReference type="Pfam" id="PF25967"/>
    </source>
</evidence>
<feature type="domain" description="Multidrug resistance protein MdtA-like beta-barrel" evidence="14">
    <location>
        <begin position="227"/>
        <end position="301"/>
    </location>
</feature>
<reference evidence="17" key="1">
    <citation type="submission" date="2016-10" db="EMBL/GenBank/DDBJ databases">
        <authorList>
            <person name="Varghese N."/>
            <person name="Submissions S."/>
        </authorList>
    </citation>
    <scope>NUCLEOTIDE SEQUENCE [LARGE SCALE GENOMIC DNA]</scope>
    <source>
        <strain evidence="17">NRRL B-51270</strain>
    </source>
</reference>
<comment type="subcellular location">
    <subcellularLocation>
        <location evidence="1">Cell inner membrane</location>
    </subcellularLocation>
    <subcellularLocation>
        <location evidence="2">Membrane</location>
        <topology evidence="2">Lipid-anchor</topology>
    </subcellularLocation>
</comment>
<feature type="domain" description="Multidrug resistance protein MdtA-like C-terminal permuted SH3" evidence="15">
    <location>
        <begin position="327"/>
        <end position="386"/>
    </location>
</feature>
<keyword evidence="17" id="KW-1185">Reference proteome</keyword>
<evidence type="ECO:0000259" key="12">
    <source>
        <dbReference type="Pfam" id="PF25876"/>
    </source>
</evidence>
<dbReference type="Pfam" id="PF25944">
    <property type="entry name" value="Beta-barrel_RND"/>
    <property type="match status" value="1"/>
</dbReference>
<evidence type="ECO:0000256" key="1">
    <source>
        <dbReference type="ARBA" id="ARBA00004533"/>
    </source>
</evidence>
<dbReference type="InterPro" id="IPR058626">
    <property type="entry name" value="MdtA-like_b-barrel"/>
</dbReference>
<dbReference type="InterPro" id="IPR058624">
    <property type="entry name" value="MdtA-like_HH"/>
</dbReference>
<evidence type="ECO:0000256" key="11">
    <source>
        <dbReference type="SAM" id="Phobius"/>
    </source>
</evidence>
<evidence type="ECO:0000256" key="9">
    <source>
        <dbReference type="SAM" id="Coils"/>
    </source>
</evidence>
<keyword evidence="7 9" id="KW-0175">Coiled coil</keyword>
<feature type="domain" description="Multidrug resistance protein MdtA-like alpha-helical hairpin" evidence="12">
    <location>
        <begin position="112"/>
        <end position="189"/>
    </location>
</feature>
<gene>
    <name evidence="16" type="ORF">SAMN05216421_0560</name>
</gene>
<dbReference type="STRING" id="487184.SAMN05216421_0560"/>
<dbReference type="InterPro" id="IPR058625">
    <property type="entry name" value="MdtA-like_BSH"/>
</dbReference>
<dbReference type="PANTHER" id="PTHR30469">
    <property type="entry name" value="MULTIDRUG RESISTANCE PROTEIN MDTA"/>
    <property type="match status" value="1"/>
</dbReference>
<evidence type="ECO:0000256" key="2">
    <source>
        <dbReference type="ARBA" id="ARBA00004635"/>
    </source>
</evidence>
<dbReference type="GO" id="GO:0019898">
    <property type="term" value="C:extrinsic component of membrane"/>
    <property type="evidence" value="ECO:0007669"/>
    <property type="project" value="InterPro"/>
</dbReference>
<keyword evidence="4" id="KW-0813">Transport</keyword>
<dbReference type="Pfam" id="PF25967">
    <property type="entry name" value="RND-MFP_C"/>
    <property type="match status" value="1"/>
</dbReference>
<feature type="coiled-coil region" evidence="9">
    <location>
        <begin position="103"/>
        <end position="185"/>
    </location>
</feature>
<keyword evidence="11" id="KW-0812">Transmembrane</keyword>
<evidence type="ECO:0000313" key="17">
    <source>
        <dbReference type="Proteomes" id="UP000243207"/>
    </source>
</evidence>
<dbReference type="RefSeq" id="WP_093391718.1">
    <property type="nucleotide sequence ID" value="NZ_LT629736.1"/>
</dbReference>
<dbReference type="Gene3D" id="6.10.140.1990">
    <property type="match status" value="1"/>
</dbReference>
<feature type="region of interest" description="Disordered" evidence="10">
    <location>
        <begin position="322"/>
        <end position="342"/>
    </location>
</feature>
<protein>
    <submittedName>
        <fullName evidence="16">Membrane fusion protein, macrolide-specific efflux system</fullName>
    </submittedName>
</protein>
<feature type="domain" description="Multidrug resistance protein MdtA-like barrel-sandwich hybrid" evidence="13">
    <location>
        <begin position="65"/>
        <end position="220"/>
    </location>
</feature>
<dbReference type="GO" id="GO:1990961">
    <property type="term" value="P:xenobiotic detoxification by transmembrane export across the plasma membrane"/>
    <property type="evidence" value="ECO:0007669"/>
    <property type="project" value="InterPro"/>
</dbReference>
<dbReference type="InterPro" id="IPR030190">
    <property type="entry name" value="MacA_alpha-hairpin_sf"/>
</dbReference>
<dbReference type="InterPro" id="IPR058627">
    <property type="entry name" value="MdtA-like_C"/>
</dbReference>
<dbReference type="GO" id="GO:0015562">
    <property type="term" value="F:efflux transmembrane transporter activity"/>
    <property type="evidence" value="ECO:0007669"/>
    <property type="project" value="TreeGrafter"/>
</dbReference>
<evidence type="ECO:0000313" key="16">
    <source>
        <dbReference type="EMBL" id="SDR91386.1"/>
    </source>
</evidence>
<dbReference type="Gene3D" id="2.40.30.170">
    <property type="match status" value="1"/>
</dbReference>
<evidence type="ECO:0000256" key="7">
    <source>
        <dbReference type="ARBA" id="ARBA00023054"/>
    </source>
</evidence>
<evidence type="ECO:0000256" key="8">
    <source>
        <dbReference type="ARBA" id="ARBA00023136"/>
    </source>
</evidence>
<dbReference type="SUPFAM" id="SSF111369">
    <property type="entry name" value="HlyD-like secretion proteins"/>
    <property type="match status" value="1"/>
</dbReference>
<dbReference type="Gene3D" id="2.40.50.100">
    <property type="match status" value="1"/>
</dbReference>
<dbReference type="Gene3D" id="2.40.420.20">
    <property type="match status" value="1"/>
</dbReference>
<dbReference type="OrthoDB" id="9791520at2"/>
<dbReference type="NCBIfam" id="TIGR01730">
    <property type="entry name" value="RND_mfp"/>
    <property type="match status" value="1"/>
</dbReference>
<evidence type="ECO:0000256" key="4">
    <source>
        <dbReference type="ARBA" id="ARBA00022448"/>
    </source>
</evidence>
<dbReference type="GO" id="GO:0030313">
    <property type="term" value="C:cell envelope"/>
    <property type="evidence" value="ECO:0007669"/>
    <property type="project" value="UniProtKB-SubCell"/>
</dbReference>
<accession>A0A1H1MXB1</accession>
<evidence type="ECO:0000256" key="6">
    <source>
        <dbReference type="ARBA" id="ARBA00022519"/>
    </source>
</evidence>
<dbReference type="GO" id="GO:1990281">
    <property type="term" value="C:efflux pump complex"/>
    <property type="evidence" value="ECO:0007669"/>
    <property type="project" value="TreeGrafter"/>
</dbReference>
<dbReference type="Proteomes" id="UP000243207">
    <property type="component" value="Chromosome I"/>
</dbReference>
<evidence type="ECO:0000256" key="3">
    <source>
        <dbReference type="ARBA" id="ARBA00009477"/>
    </source>
</evidence>
<keyword evidence="5" id="KW-1003">Cell membrane</keyword>